<reference evidence="1" key="2">
    <citation type="journal article" date="2015" name="Data Brief">
        <title>Shoot transcriptome of the giant reed, Arundo donax.</title>
        <authorList>
            <person name="Barrero R.A."/>
            <person name="Guerrero F.D."/>
            <person name="Moolhuijzen P."/>
            <person name="Goolsby J.A."/>
            <person name="Tidwell J."/>
            <person name="Bellgard S.E."/>
            <person name="Bellgard M.I."/>
        </authorList>
    </citation>
    <scope>NUCLEOTIDE SEQUENCE</scope>
    <source>
        <tissue evidence="1">Shoot tissue taken approximately 20 cm above the soil surface</tissue>
    </source>
</reference>
<evidence type="ECO:0000313" key="1">
    <source>
        <dbReference type="EMBL" id="JAE17114.1"/>
    </source>
</evidence>
<name>A0A0A9G0Z6_ARUDO</name>
<protein>
    <submittedName>
        <fullName evidence="1">Uncharacterized protein</fullName>
    </submittedName>
</protein>
<accession>A0A0A9G0Z6</accession>
<proteinExistence type="predicted"/>
<dbReference type="AlphaFoldDB" id="A0A0A9G0Z6"/>
<reference evidence="1" key="1">
    <citation type="submission" date="2014-09" db="EMBL/GenBank/DDBJ databases">
        <authorList>
            <person name="Magalhaes I.L.F."/>
            <person name="Oliveira U."/>
            <person name="Santos F.R."/>
            <person name="Vidigal T.H.D.A."/>
            <person name="Brescovit A.D."/>
            <person name="Santos A.J."/>
        </authorList>
    </citation>
    <scope>NUCLEOTIDE SEQUENCE</scope>
    <source>
        <tissue evidence="1">Shoot tissue taken approximately 20 cm above the soil surface</tissue>
    </source>
</reference>
<sequence length="24" mass="2845">MARARVDWVRWLGVERMETELAAV</sequence>
<dbReference type="EMBL" id="GBRH01180782">
    <property type="protein sequence ID" value="JAE17114.1"/>
    <property type="molecule type" value="Transcribed_RNA"/>
</dbReference>
<organism evidence="1">
    <name type="scientific">Arundo donax</name>
    <name type="common">Giant reed</name>
    <name type="synonym">Donax arundinaceus</name>
    <dbReference type="NCBI Taxonomy" id="35708"/>
    <lineage>
        <taxon>Eukaryota</taxon>
        <taxon>Viridiplantae</taxon>
        <taxon>Streptophyta</taxon>
        <taxon>Embryophyta</taxon>
        <taxon>Tracheophyta</taxon>
        <taxon>Spermatophyta</taxon>
        <taxon>Magnoliopsida</taxon>
        <taxon>Liliopsida</taxon>
        <taxon>Poales</taxon>
        <taxon>Poaceae</taxon>
        <taxon>PACMAD clade</taxon>
        <taxon>Arundinoideae</taxon>
        <taxon>Arundineae</taxon>
        <taxon>Arundo</taxon>
    </lineage>
</organism>